<dbReference type="PANTHER" id="PTHR24422">
    <property type="entry name" value="CHEMOTAXIS PROTEIN METHYLTRANSFERASE"/>
    <property type="match status" value="1"/>
</dbReference>
<feature type="domain" description="PAC" evidence="4">
    <location>
        <begin position="112"/>
        <end position="164"/>
    </location>
</feature>
<feature type="domain" description="PAS" evidence="3">
    <location>
        <begin position="175"/>
        <end position="205"/>
    </location>
</feature>
<dbReference type="InterPro" id="IPR035965">
    <property type="entry name" value="PAS-like_dom_sf"/>
</dbReference>
<dbReference type="PROSITE" id="PS50113">
    <property type="entry name" value="PAC"/>
    <property type="match status" value="2"/>
</dbReference>
<dbReference type="GO" id="GO:0016020">
    <property type="term" value="C:membrane"/>
    <property type="evidence" value="ECO:0007669"/>
    <property type="project" value="InterPro"/>
</dbReference>
<dbReference type="GO" id="GO:0007165">
    <property type="term" value="P:signal transduction"/>
    <property type="evidence" value="ECO:0007669"/>
    <property type="project" value="UniProtKB-KW"/>
</dbReference>
<name>A0A2S5KLP0_9PROT</name>
<dbReference type="SUPFAM" id="SSF55785">
    <property type="entry name" value="PYP-like sensor domain (PAS domain)"/>
    <property type="match status" value="2"/>
</dbReference>
<keyword evidence="1" id="KW-0807">Transducer</keyword>
<dbReference type="PROSITE" id="PS50112">
    <property type="entry name" value="PAS"/>
    <property type="match status" value="1"/>
</dbReference>
<dbReference type="InterPro" id="IPR013655">
    <property type="entry name" value="PAS_fold_3"/>
</dbReference>
<dbReference type="PRINTS" id="PR00260">
    <property type="entry name" value="CHEMTRNSDUCR"/>
</dbReference>
<gene>
    <name evidence="5" type="ORF">C4K68_21550</name>
</gene>
<dbReference type="InterPro" id="IPR001610">
    <property type="entry name" value="PAC"/>
</dbReference>
<dbReference type="EMBL" id="PRLP01000106">
    <property type="protein sequence ID" value="PPC75226.1"/>
    <property type="molecule type" value="Genomic_DNA"/>
</dbReference>
<evidence type="ECO:0000313" key="5">
    <source>
        <dbReference type="EMBL" id="PPC75226.1"/>
    </source>
</evidence>
<dbReference type="SMART" id="SM00283">
    <property type="entry name" value="MA"/>
    <property type="match status" value="1"/>
</dbReference>
<proteinExistence type="predicted"/>
<evidence type="ECO:0008006" key="7">
    <source>
        <dbReference type="Google" id="ProtNLM"/>
    </source>
</evidence>
<evidence type="ECO:0000256" key="1">
    <source>
        <dbReference type="PROSITE-ProRule" id="PRU00284"/>
    </source>
</evidence>
<dbReference type="CDD" id="cd00130">
    <property type="entry name" value="PAS"/>
    <property type="match status" value="2"/>
</dbReference>
<feature type="domain" description="Methyl-accepting transducer" evidence="2">
    <location>
        <begin position="270"/>
        <end position="449"/>
    </location>
</feature>
<dbReference type="InterPro" id="IPR004089">
    <property type="entry name" value="MCPsignal_dom"/>
</dbReference>
<protein>
    <recommendedName>
        <fullName evidence="7">Chemotaxis protein</fullName>
    </recommendedName>
</protein>
<dbReference type="Gene3D" id="1.10.287.950">
    <property type="entry name" value="Methyl-accepting chemotaxis protein"/>
    <property type="match status" value="1"/>
</dbReference>
<organism evidence="5 6">
    <name type="scientific">Proteobacteria bacterium 228</name>
    <dbReference type="NCBI Taxonomy" id="2083153"/>
    <lineage>
        <taxon>Bacteria</taxon>
        <taxon>Pseudomonadati</taxon>
        <taxon>Pseudomonadota</taxon>
    </lineage>
</organism>
<dbReference type="Gene3D" id="3.30.450.20">
    <property type="entry name" value="PAS domain"/>
    <property type="match status" value="2"/>
</dbReference>
<dbReference type="Pfam" id="PF00015">
    <property type="entry name" value="MCPsignal"/>
    <property type="match status" value="1"/>
</dbReference>
<dbReference type="PANTHER" id="PTHR24422:SF10">
    <property type="entry name" value="CHEMOTAXIS PROTEIN METHYLTRANSFERASE 2"/>
    <property type="match status" value="1"/>
</dbReference>
<evidence type="ECO:0000259" key="4">
    <source>
        <dbReference type="PROSITE" id="PS50113"/>
    </source>
</evidence>
<dbReference type="GO" id="GO:0004888">
    <property type="term" value="F:transmembrane signaling receptor activity"/>
    <property type="evidence" value="ECO:0007669"/>
    <property type="project" value="InterPro"/>
</dbReference>
<dbReference type="InterPro" id="IPR004090">
    <property type="entry name" value="Chemotax_Me-accpt_rcpt"/>
</dbReference>
<dbReference type="GO" id="GO:0006935">
    <property type="term" value="P:chemotaxis"/>
    <property type="evidence" value="ECO:0007669"/>
    <property type="project" value="InterPro"/>
</dbReference>
<evidence type="ECO:0000259" key="3">
    <source>
        <dbReference type="PROSITE" id="PS50112"/>
    </source>
</evidence>
<dbReference type="InterPro" id="IPR050903">
    <property type="entry name" value="Bact_Chemotaxis_MeTrfase"/>
</dbReference>
<dbReference type="InterPro" id="IPR000700">
    <property type="entry name" value="PAS-assoc_C"/>
</dbReference>
<dbReference type="NCBIfam" id="TIGR00229">
    <property type="entry name" value="sensory_box"/>
    <property type="match status" value="2"/>
</dbReference>
<comment type="caution">
    <text evidence="5">The sequence shown here is derived from an EMBL/GenBank/DDBJ whole genome shotgun (WGS) entry which is preliminary data.</text>
</comment>
<evidence type="ECO:0000313" key="6">
    <source>
        <dbReference type="Proteomes" id="UP000238196"/>
    </source>
</evidence>
<dbReference type="SMART" id="SM00086">
    <property type="entry name" value="PAC"/>
    <property type="match status" value="2"/>
</dbReference>
<dbReference type="SUPFAM" id="SSF58104">
    <property type="entry name" value="Methyl-accepting chemotaxis protein (MCP) signaling domain"/>
    <property type="match status" value="1"/>
</dbReference>
<reference evidence="5 6" key="1">
    <citation type="submission" date="2018-02" db="EMBL/GenBank/DDBJ databases">
        <title>novel marine gammaproteobacteria from coastal saline agro ecosystem.</title>
        <authorList>
            <person name="Krishnan R."/>
            <person name="Ramesh Kumar N."/>
        </authorList>
    </citation>
    <scope>NUCLEOTIDE SEQUENCE [LARGE SCALE GENOMIC DNA]</scope>
    <source>
        <strain evidence="5 6">228</strain>
    </source>
</reference>
<dbReference type="Proteomes" id="UP000238196">
    <property type="component" value="Unassembled WGS sequence"/>
</dbReference>
<evidence type="ECO:0000259" key="2">
    <source>
        <dbReference type="PROSITE" id="PS50111"/>
    </source>
</evidence>
<feature type="domain" description="PAC" evidence="4">
    <location>
        <begin position="230"/>
        <end position="284"/>
    </location>
</feature>
<dbReference type="SMART" id="SM00091">
    <property type="entry name" value="PAS"/>
    <property type="match status" value="2"/>
</dbReference>
<dbReference type="Pfam" id="PF08447">
    <property type="entry name" value="PAS_3"/>
    <property type="match status" value="1"/>
</dbReference>
<dbReference type="AlphaFoldDB" id="A0A2S5KLP0"/>
<sequence length="449" mass="49698">MPEQADVSFVAEPFTMLSLFTSKANNPAISADMYQTARESAHKFAAIWSHVGMIEFSPDGTILDANDQFLNVVKYRKQDIVGRHHRLFCDEAFARSEAYSQFWQALARGQSQQGTFRRLDKHGHSVFLEATYFPVADDDGKVYKVLKIASDITAQQLKLDDKEAILQALHRSLAVIEFTLDGHITNINENFSEVMGYRREQVVGKHHSMFCYPDFYKQNPHFWQQLAAGQVFSGRFERINAAGQRVWLEATYNPIRNERGEVYKVIKFASNITERVNKAAEAVEVASHTVEETSTIANSATVTLNSAVSTSEQISSRVQEAGSIGKDLQLQAGNIVAIVSTIRGIADQTNLLALNAAIEAARAGDTGRGFAVVADEVRKLASRTAEATTEIDRVVNTNAALINQIDDALHSVASMASDGEKRMHDIYGSINELLQGINSLNSVVQRLKP</sequence>
<dbReference type="InterPro" id="IPR000014">
    <property type="entry name" value="PAS"/>
</dbReference>
<accession>A0A2S5KLP0</accession>
<dbReference type="PROSITE" id="PS50111">
    <property type="entry name" value="CHEMOTAXIS_TRANSDUC_2"/>
    <property type="match status" value="1"/>
</dbReference>
<dbReference type="Pfam" id="PF13426">
    <property type="entry name" value="PAS_9"/>
    <property type="match status" value="1"/>
</dbReference>
<dbReference type="OrthoDB" id="5287651at2"/>